<dbReference type="SMART" id="SM00164">
    <property type="entry name" value="TBC"/>
    <property type="match status" value="1"/>
</dbReference>
<dbReference type="InterPro" id="IPR000195">
    <property type="entry name" value="Rab-GAP-TBC_dom"/>
</dbReference>
<dbReference type="Gene3D" id="1.10.8.270">
    <property type="entry name" value="putative rabgap domain of human tbc1 domain family member 14 like domains"/>
    <property type="match status" value="1"/>
</dbReference>
<dbReference type="SUPFAM" id="SSF47923">
    <property type="entry name" value="Ypt/Rab-GAP domain of gyp1p"/>
    <property type="match status" value="2"/>
</dbReference>
<dbReference type="InterPro" id="IPR050302">
    <property type="entry name" value="Rab_GAP_TBC_domain"/>
</dbReference>
<accession>A0A6B2LBV5</accession>
<name>A0A6B2LBV5_9EUKA</name>
<dbReference type="EMBL" id="GIBP01005392">
    <property type="protein sequence ID" value="NDV34361.1"/>
    <property type="molecule type" value="Transcribed_RNA"/>
</dbReference>
<feature type="domain" description="Rab-GAP TBC" evidence="1">
    <location>
        <begin position="25"/>
        <end position="214"/>
    </location>
</feature>
<dbReference type="PANTHER" id="PTHR47219">
    <property type="entry name" value="RAB GTPASE-ACTIVATING PROTEIN 1-LIKE"/>
    <property type="match status" value="1"/>
</dbReference>
<organism evidence="2">
    <name type="scientific">Arcella intermedia</name>
    <dbReference type="NCBI Taxonomy" id="1963864"/>
    <lineage>
        <taxon>Eukaryota</taxon>
        <taxon>Amoebozoa</taxon>
        <taxon>Tubulinea</taxon>
        <taxon>Elardia</taxon>
        <taxon>Arcellinida</taxon>
        <taxon>Sphaerothecina</taxon>
        <taxon>Arcellidae</taxon>
        <taxon>Arcella</taxon>
    </lineage>
</organism>
<sequence length="292" mass="34298">MTSINHDLNKIQKSKALKILIRNQGIPDDIRGGVWSRISNSYGKYVKNQNMLKTMIDAKSLVDNPWIEQIEKDLPRTFPNNRLFHEDGIKESLRRVLYCFTIMKPEVGYTQAMNYLAAMLLFYLREDEAFWLICTLIEDILPKNYYCNDLIGVRIDVEVFKMVFQQRLPKVEKHFQRYYVDVGLFVTQWFLCVFISLLPMNCATRFLDSLFYDGNKMLFRVALALFNINKNLILATHDTTKLLELCQSLPSTVNDPDLLMQYAFDEDTLLGFSYLEISKFRRLVAEKFNCQL</sequence>
<dbReference type="FunFam" id="1.10.8.270:FF:000026">
    <property type="entry name" value="TBC (Tre-2/Bub2/Cdc16) domain family"/>
    <property type="match status" value="1"/>
</dbReference>
<dbReference type="InterPro" id="IPR035969">
    <property type="entry name" value="Rab-GAP_TBC_sf"/>
</dbReference>
<dbReference type="Gene3D" id="1.10.472.80">
    <property type="entry name" value="Ypt/Rab-GAP domain of gyp1p, domain 3"/>
    <property type="match status" value="1"/>
</dbReference>
<proteinExistence type="predicted"/>
<dbReference type="GO" id="GO:0005096">
    <property type="term" value="F:GTPase activator activity"/>
    <property type="evidence" value="ECO:0007669"/>
    <property type="project" value="TreeGrafter"/>
</dbReference>
<protein>
    <recommendedName>
        <fullName evidence="1">Rab-GAP TBC domain-containing protein</fullName>
    </recommendedName>
</protein>
<dbReference type="AlphaFoldDB" id="A0A6B2LBV5"/>
<dbReference type="PANTHER" id="PTHR47219:SF20">
    <property type="entry name" value="TBC1 DOMAIN FAMILY MEMBER 2B"/>
    <property type="match status" value="1"/>
</dbReference>
<dbReference type="GO" id="GO:0031267">
    <property type="term" value="F:small GTPase binding"/>
    <property type="evidence" value="ECO:0007669"/>
    <property type="project" value="TreeGrafter"/>
</dbReference>
<evidence type="ECO:0000259" key="1">
    <source>
        <dbReference type="PROSITE" id="PS50086"/>
    </source>
</evidence>
<evidence type="ECO:0000313" key="2">
    <source>
        <dbReference type="EMBL" id="NDV34361.1"/>
    </source>
</evidence>
<dbReference type="Pfam" id="PF00566">
    <property type="entry name" value="RabGAP-TBC"/>
    <property type="match status" value="1"/>
</dbReference>
<dbReference type="PROSITE" id="PS50086">
    <property type="entry name" value="TBC_RABGAP"/>
    <property type="match status" value="1"/>
</dbReference>
<reference evidence="2" key="1">
    <citation type="journal article" date="2020" name="J. Eukaryot. Microbiol.">
        <title>De novo Sequencing, Assembly and Annotation of the Transcriptome for the Free-Living Testate Amoeba Arcella intermedia.</title>
        <authorList>
            <person name="Ribeiro G.M."/>
            <person name="Porfirio-Sousa A.L."/>
            <person name="Maurer-Alcala X.X."/>
            <person name="Katz L.A."/>
            <person name="Lahr D.J.G."/>
        </authorList>
    </citation>
    <scope>NUCLEOTIDE SEQUENCE</scope>
</reference>